<dbReference type="InterPro" id="IPR001915">
    <property type="entry name" value="Peptidase_M48"/>
</dbReference>
<dbReference type="PANTHER" id="PTHR43221:SF3">
    <property type="entry name" value="SLL1280 PROTEIN"/>
    <property type="match status" value="1"/>
</dbReference>
<evidence type="ECO:0000256" key="2">
    <source>
        <dbReference type="ARBA" id="ARBA00022670"/>
    </source>
</evidence>
<dbReference type="EMBL" id="JBHLXH010000001">
    <property type="protein sequence ID" value="MFC0222493.1"/>
    <property type="molecule type" value="Genomic_DNA"/>
</dbReference>
<accession>A0ABV6E0M2</accession>
<keyword evidence="5 10" id="KW-0378">Hydrolase</keyword>
<name>A0ABV6E0M2_9ACTN</name>
<dbReference type="CDD" id="cd07325">
    <property type="entry name" value="M48_Ste24p_like"/>
    <property type="match status" value="1"/>
</dbReference>
<comment type="cofactor">
    <cofactor evidence="10">
        <name>Zn(2+)</name>
        <dbReference type="ChEBI" id="CHEBI:29105"/>
    </cofactor>
    <text evidence="10">Binds 1 zinc ion per subunit.</text>
</comment>
<dbReference type="RefSeq" id="WP_378518144.1">
    <property type="nucleotide sequence ID" value="NZ_CBCSDI010000055.1"/>
</dbReference>
<protein>
    <submittedName>
        <fullName evidence="12">M48 family metallopeptidase</fullName>
        <ecNumber evidence="12">3.4.24.-</ecNumber>
    </submittedName>
</protein>
<evidence type="ECO:0000256" key="9">
    <source>
        <dbReference type="ARBA" id="ARBA00023136"/>
    </source>
</evidence>
<dbReference type="GO" id="GO:0016787">
    <property type="term" value="F:hydrolase activity"/>
    <property type="evidence" value="ECO:0007669"/>
    <property type="project" value="UniProtKB-KW"/>
</dbReference>
<evidence type="ECO:0000256" key="3">
    <source>
        <dbReference type="ARBA" id="ARBA00022692"/>
    </source>
</evidence>
<evidence type="ECO:0000256" key="10">
    <source>
        <dbReference type="RuleBase" id="RU003983"/>
    </source>
</evidence>
<keyword evidence="4" id="KW-0479">Metal-binding</keyword>
<dbReference type="Pfam" id="PF01435">
    <property type="entry name" value="Peptidase_M48"/>
    <property type="match status" value="1"/>
</dbReference>
<feature type="domain" description="Peptidase M48" evidence="11">
    <location>
        <begin position="71"/>
        <end position="266"/>
    </location>
</feature>
<keyword evidence="7" id="KW-1133">Transmembrane helix</keyword>
<evidence type="ECO:0000313" key="12">
    <source>
        <dbReference type="EMBL" id="MFC0222493.1"/>
    </source>
</evidence>
<evidence type="ECO:0000256" key="8">
    <source>
        <dbReference type="ARBA" id="ARBA00023049"/>
    </source>
</evidence>
<evidence type="ECO:0000256" key="1">
    <source>
        <dbReference type="ARBA" id="ARBA00022475"/>
    </source>
</evidence>
<sequence>MAPGEKKPARARAVLTDISSRAWEHPADRGALVALRRLKGFDVLLKTMSGVFRERAWRLTLLGSAVRVDERQFARLHRLLAEVGRSLDCSTLPEMYVQADPTLNAQTIGMDKPIIVLSSGLVHHLDDDELRFVIGHELGHAISGHAVYRTLLLRLLGLGGLLNAIPGGAIGVRMVTVGLLEWSRKAELSADRAGLLASQDPTAALRTHMKLASGGTLDELDVTSFLAQGAEYDEGGDVRESLIKLSLLQQQTHPFAVVRATELRRWIDSGAYTAILGGAYPRRSEDDDASVSQAAQEAAASYSEAFERTQDTLGRLVHDLAGWMGSASGWLNERFRRGGDGD</sequence>
<dbReference type="Proteomes" id="UP001589698">
    <property type="component" value="Unassembled WGS sequence"/>
</dbReference>
<gene>
    <name evidence="12" type="ORF">ACFFJG_08370</name>
</gene>
<keyword evidence="2 10" id="KW-0645">Protease</keyword>
<evidence type="ECO:0000256" key="5">
    <source>
        <dbReference type="ARBA" id="ARBA00022801"/>
    </source>
</evidence>
<keyword evidence="6 10" id="KW-0862">Zinc</keyword>
<evidence type="ECO:0000259" key="11">
    <source>
        <dbReference type="Pfam" id="PF01435"/>
    </source>
</evidence>
<keyword evidence="3" id="KW-0812">Transmembrane</keyword>
<keyword evidence="8 10" id="KW-0482">Metalloprotease</keyword>
<evidence type="ECO:0000256" key="7">
    <source>
        <dbReference type="ARBA" id="ARBA00022989"/>
    </source>
</evidence>
<keyword evidence="1" id="KW-1003">Cell membrane</keyword>
<reference evidence="12 13" key="1">
    <citation type="submission" date="2024-09" db="EMBL/GenBank/DDBJ databases">
        <authorList>
            <person name="Sun Q."/>
            <person name="Mori K."/>
        </authorList>
    </citation>
    <scope>NUCLEOTIDE SEQUENCE [LARGE SCALE GENOMIC DNA]</scope>
    <source>
        <strain evidence="12 13">CCM 8654</strain>
    </source>
</reference>
<dbReference type="PANTHER" id="PTHR43221">
    <property type="entry name" value="PROTEASE HTPX"/>
    <property type="match status" value="1"/>
</dbReference>
<organism evidence="12 13">
    <name type="scientific">Nocardioides zeicaulis</name>
    <dbReference type="NCBI Taxonomy" id="1776857"/>
    <lineage>
        <taxon>Bacteria</taxon>
        <taxon>Bacillati</taxon>
        <taxon>Actinomycetota</taxon>
        <taxon>Actinomycetes</taxon>
        <taxon>Propionibacteriales</taxon>
        <taxon>Nocardioidaceae</taxon>
        <taxon>Nocardioides</taxon>
    </lineage>
</organism>
<evidence type="ECO:0000256" key="6">
    <source>
        <dbReference type="ARBA" id="ARBA00022833"/>
    </source>
</evidence>
<dbReference type="EC" id="3.4.24.-" evidence="12"/>
<proteinExistence type="inferred from homology"/>
<dbReference type="InterPro" id="IPR050083">
    <property type="entry name" value="HtpX_protease"/>
</dbReference>
<comment type="caution">
    <text evidence="12">The sequence shown here is derived from an EMBL/GenBank/DDBJ whole genome shotgun (WGS) entry which is preliminary data.</text>
</comment>
<comment type="similarity">
    <text evidence="10">Belongs to the peptidase M48 family.</text>
</comment>
<evidence type="ECO:0000256" key="4">
    <source>
        <dbReference type="ARBA" id="ARBA00022723"/>
    </source>
</evidence>
<keyword evidence="9" id="KW-0472">Membrane</keyword>
<dbReference type="Gene3D" id="3.30.2010.10">
    <property type="entry name" value="Metalloproteases ('zincins'), catalytic domain"/>
    <property type="match status" value="1"/>
</dbReference>
<keyword evidence="13" id="KW-1185">Reference proteome</keyword>
<evidence type="ECO:0000313" key="13">
    <source>
        <dbReference type="Proteomes" id="UP001589698"/>
    </source>
</evidence>